<keyword evidence="2" id="KW-1185">Reference proteome</keyword>
<proteinExistence type="predicted"/>
<sequence length="351" mass="39591">MPPNLRPRKKANVDCQPIPPLVGPPNLTGLAALPPELLLEIVNHLPRFPVPCDYLGPPMITPVHTRHSTLIILVQICSSLRTALVHQLWEDIELFSLYCGQRNTPADPKRICTSCLLEQNLSSESYFAFKIVSQLETVTVRVPEYAACVQTLTIFLPVHSAETIVPEFAECLTLLPNLRTLQFYYNIYNEDLCHVIRKRFARRQYKNIKTLVIPADIGSMTLLEACANVSHLHFTSTLLFRVSNVFVNIEKLTGILPHPHFNRIGDILPNLKRFQLRSDSSINLRGLSKTLAQLSKPEVVEIAIISLGGEHEADILKREVGSIIDQTHSGARIRRRVEVWDHNSNPPVRCS</sequence>
<accession>A0ACD3A9F2</accession>
<evidence type="ECO:0000313" key="2">
    <source>
        <dbReference type="Proteomes" id="UP000308600"/>
    </source>
</evidence>
<organism evidence="1 2">
    <name type="scientific">Pluteus cervinus</name>
    <dbReference type="NCBI Taxonomy" id="181527"/>
    <lineage>
        <taxon>Eukaryota</taxon>
        <taxon>Fungi</taxon>
        <taxon>Dikarya</taxon>
        <taxon>Basidiomycota</taxon>
        <taxon>Agaricomycotina</taxon>
        <taxon>Agaricomycetes</taxon>
        <taxon>Agaricomycetidae</taxon>
        <taxon>Agaricales</taxon>
        <taxon>Pluteineae</taxon>
        <taxon>Pluteaceae</taxon>
        <taxon>Pluteus</taxon>
    </lineage>
</organism>
<dbReference type="Proteomes" id="UP000308600">
    <property type="component" value="Unassembled WGS sequence"/>
</dbReference>
<reference evidence="1 2" key="1">
    <citation type="journal article" date="2019" name="Nat. Ecol. Evol.">
        <title>Megaphylogeny resolves global patterns of mushroom evolution.</title>
        <authorList>
            <person name="Varga T."/>
            <person name="Krizsan K."/>
            <person name="Foldi C."/>
            <person name="Dima B."/>
            <person name="Sanchez-Garcia M."/>
            <person name="Sanchez-Ramirez S."/>
            <person name="Szollosi G.J."/>
            <person name="Szarkandi J.G."/>
            <person name="Papp V."/>
            <person name="Albert L."/>
            <person name="Andreopoulos W."/>
            <person name="Angelini C."/>
            <person name="Antonin V."/>
            <person name="Barry K.W."/>
            <person name="Bougher N.L."/>
            <person name="Buchanan P."/>
            <person name="Buyck B."/>
            <person name="Bense V."/>
            <person name="Catcheside P."/>
            <person name="Chovatia M."/>
            <person name="Cooper J."/>
            <person name="Damon W."/>
            <person name="Desjardin D."/>
            <person name="Finy P."/>
            <person name="Geml J."/>
            <person name="Haridas S."/>
            <person name="Hughes K."/>
            <person name="Justo A."/>
            <person name="Karasinski D."/>
            <person name="Kautmanova I."/>
            <person name="Kiss B."/>
            <person name="Kocsube S."/>
            <person name="Kotiranta H."/>
            <person name="LaButti K.M."/>
            <person name="Lechner B.E."/>
            <person name="Liimatainen K."/>
            <person name="Lipzen A."/>
            <person name="Lukacs Z."/>
            <person name="Mihaltcheva S."/>
            <person name="Morgado L.N."/>
            <person name="Niskanen T."/>
            <person name="Noordeloos M.E."/>
            <person name="Ohm R.A."/>
            <person name="Ortiz-Santana B."/>
            <person name="Ovrebo C."/>
            <person name="Racz N."/>
            <person name="Riley R."/>
            <person name="Savchenko A."/>
            <person name="Shiryaev A."/>
            <person name="Soop K."/>
            <person name="Spirin V."/>
            <person name="Szebenyi C."/>
            <person name="Tomsovsky M."/>
            <person name="Tulloss R.E."/>
            <person name="Uehling J."/>
            <person name="Grigoriev I.V."/>
            <person name="Vagvolgyi C."/>
            <person name="Papp T."/>
            <person name="Martin F.M."/>
            <person name="Miettinen O."/>
            <person name="Hibbett D.S."/>
            <person name="Nagy L.G."/>
        </authorList>
    </citation>
    <scope>NUCLEOTIDE SEQUENCE [LARGE SCALE GENOMIC DNA]</scope>
    <source>
        <strain evidence="1 2">NL-1719</strain>
    </source>
</reference>
<evidence type="ECO:0000313" key="1">
    <source>
        <dbReference type="EMBL" id="TFK62156.1"/>
    </source>
</evidence>
<protein>
    <submittedName>
        <fullName evidence="1">Uncharacterized protein</fullName>
    </submittedName>
</protein>
<gene>
    <name evidence="1" type="ORF">BDN72DRAFT_405478</name>
</gene>
<dbReference type="EMBL" id="ML208602">
    <property type="protein sequence ID" value="TFK62156.1"/>
    <property type="molecule type" value="Genomic_DNA"/>
</dbReference>
<name>A0ACD3A9F2_9AGAR</name>